<dbReference type="PIRSF" id="PIRSF001021">
    <property type="entry name" value="Alph-amls_thrmst"/>
    <property type="match status" value="1"/>
</dbReference>
<dbReference type="SMART" id="SM00642">
    <property type="entry name" value="Aamy"/>
    <property type="match status" value="1"/>
</dbReference>
<dbReference type="RefSeq" id="XP_040727607.1">
    <property type="nucleotide sequence ID" value="XM_040868260.1"/>
</dbReference>
<dbReference type="Gene3D" id="3.20.20.80">
    <property type="entry name" value="Glycosidases"/>
    <property type="match status" value="1"/>
</dbReference>
<dbReference type="PANTHER" id="PTHR43447">
    <property type="entry name" value="ALPHA-AMYLASE"/>
    <property type="match status" value="1"/>
</dbReference>
<dbReference type="AlphaFoldDB" id="A0A1Y2FUP7"/>
<comment type="caution">
    <text evidence="8">The sequence shown here is derived from an EMBL/GenBank/DDBJ whole genome shotgun (WGS) entry which is preliminary data.</text>
</comment>
<keyword evidence="5" id="KW-0119">Carbohydrate metabolism</keyword>
<dbReference type="Gene3D" id="2.40.30.140">
    <property type="match status" value="1"/>
</dbReference>
<dbReference type="InterPro" id="IPR006047">
    <property type="entry name" value="GH13_cat_dom"/>
</dbReference>
<dbReference type="InterPro" id="IPR013776">
    <property type="entry name" value="A-amylase_thermo"/>
</dbReference>
<evidence type="ECO:0000256" key="2">
    <source>
        <dbReference type="ARBA" id="ARBA00008061"/>
    </source>
</evidence>
<keyword evidence="4 8" id="KW-0378">Hydrolase</keyword>
<dbReference type="SUPFAM" id="SSF51445">
    <property type="entry name" value="(Trans)glycosidases"/>
    <property type="match status" value="1"/>
</dbReference>
<dbReference type="OMA" id="CVVIMSN"/>
<evidence type="ECO:0000256" key="1">
    <source>
        <dbReference type="ARBA" id="ARBA00001913"/>
    </source>
</evidence>
<dbReference type="GO" id="GO:0004553">
    <property type="term" value="F:hydrolase activity, hydrolyzing O-glycosyl compounds"/>
    <property type="evidence" value="ECO:0007669"/>
    <property type="project" value="InterPro"/>
</dbReference>
<dbReference type="Proteomes" id="UP000193685">
    <property type="component" value="Unassembled WGS sequence"/>
</dbReference>
<evidence type="ECO:0000313" key="8">
    <source>
        <dbReference type="EMBL" id="ORY86425.1"/>
    </source>
</evidence>
<name>A0A1Y2FUP7_PROLT</name>
<dbReference type="InterPro" id="IPR017853">
    <property type="entry name" value="GH"/>
</dbReference>
<proteinExistence type="inferred from homology"/>
<dbReference type="STRING" id="56484.A0A1Y2FUP7"/>
<dbReference type="GeneID" id="63784859"/>
<dbReference type="SUPFAM" id="SSF51011">
    <property type="entry name" value="Glycosyl hydrolase domain"/>
    <property type="match status" value="1"/>
</dbReference>
<evidence type="ECO:0000259" key="7">
    <source>
        <dbReference type="SMART" id="SM00642"/>
    </source>
</evidence>
<dbReference type="NCBIfam" id="NF006969">
    <property type="entry name" value="PRK09441.1-2"/>
    <property type="match status" value="1"/>
</dbReference>
<sequence length="525" mass="58674">MVESTLTNTSVEGNPAPTPGNATMLQAFEWYSPAGGKHWKRLATILEDLSKTGITSMWIPPACKASSKDGNGYDVYDLWDLGEFDQKGQVETKWGTKNDLLTLVKQAREHGIGLIFDAVLNHKAAADELEKCRAQEVDSDDRTKTISDPYEINGWLGFTFPGRGDKYSNFKWHWSHFTGTDYNDDNQKSAIYKILGDGKGWAEDGMFADIDHSHPEVAREIKNWGAWVTKELGLVGFRFDAVKHFSEDFLRDFIDHVQEENAKSKDGNKAAENLFCVGEFWKMSVQDMMDYIERMGRKFSLFDAPLVNNFSSLSKQEKSDLRTVFDNTLTKCEPVNSCTLVTNHDTQPGQALEIPIEGFFKPLAYSLILLRAEGYPCVFLGDLYGTAGPEDGEPASCGGQLGDLILARKQYAYGQQDDYFDFPTCIGWVRKGTWDKPDGLACVLSNAEAGQKRMHVGELHAGEKWTDVLGWSQGEVTIGDDGFGEFYCPGVSVSVWVNKDAEGRENFGEFKAEIDGLTKKLEQSM</sequence>
<protein>
    <submittedName>
        <fullName evidence="8">Glycoside hydrolase superfamily</fullName>
    </submittedName>
</protein>
<evidence type="ECO:0000256" key="4">
    <source>
        <dbReference type="ARBA" id="ARBA00022801"/>
    </source>
</evidence>
<dbReference type="NCBIfam" id="NF006968">
    <property type="entry name" value="PRK09441.1-1"/>
    <property type="match status" value="1"/>
</dbReference>
<dbReference type="GO" id="GO:0005509">
    <property type="term" value="F:calcium ion binding"/>
    <property type="evidence" value="ECO:0007669"/>
    <property type="project" value="InterPro"/>
</dbReference>
<evidence type="ECO:0000256" key="3">
    <source>
        <dbReference type="ARBA" id="ARBA00022723"/>
    </source>
</evidence>
<keyword evidence="3" id="KW-0479">Metal-binding</keyword>
<keyword evidence="6" id="KW-0326">Glycosidase</keyword>
<organism evidence="8 9">
    <name type="scientific">Protomyces lactucae-debilis</name>
    <dbReference type="NCBI Taxonomy" id="2754530"/>
    <lineage>
        <taxon>Eukaryota</taxon>
        <taxon>Fungi</taxon>
        <taxon>Dikarya</taxon>
        <taxon>Ascomycota</taxon>
        <taxon>Taphrinomycotina</taxon>
        <taxon>Taphrinomycetes</taxon>
        <taxon>Taphrinales</taxon>
        <taxon>Protomycetaceae</taxon>
        <taxon>Protomyces</taxon>
    </lineage>
</organism>
<dbReference type="OrthoDB" id="550577at2759"/>
<evidence type="ECO:0000256" key="5">
    <source>
        <dbReference type="ARBA" id="ARBA00023277"/>
    </source>
</evidence>
<accession>A0A1Y2FUP7</accession>
<dbReference type="EMBL" id="MCFI01000003">
    <property type="protein sequence ID" value="ORY86425.1"/>
    <property type="molecule type" value="Genomic_DNA"/>
</dbReference>
<dbReference type="Pfam" id="PF00128">
    <property type="entry name" value="Alpha-amylase"/>
    <property type="match status" value="1"/>
</dbReference>
<gene>
    <name evidence="8" type="ORF">BCR37DRAFT_364959</name>
</gene>
<comment type="cofactor">
    <cofactor evidence="1">
        <name>Ca(2+)</name>
        <dbReference type="ChEBI" id="CHEBI:29108"/>
    </cofactor>
</comment>
<dbReference type="InterPro" id="IPR013780">
    <property type="entry name" value="Glyco_hydro_b"/>
</dbReference>
<dbReference type="Gene3D" id="2.60.40.1180">
    <property type="entry name" value="Golgi alpha-mannosidase II"/>
    <property type="match status" value="1"/>
</dbReference>
<evidence type="ECO:0000256" key="6">
    <source>
        <dbReference type="ARBA" id="ARBA00023295"/>
    </source>
</evidence>
<reference evidence="8 9" key="1">
    <citation type="submission" date="2016-07" db="EMBL/GenBank/DDBJ databases">
        <title>Pervasive Adenine N6-methylation of Active Genes in Fungi.</title>
        <authorList>
            <consortium name="DOE Joint Genome Institute"/>
            <person name="Mondo S.J."/>
            <person name="Dannebaum R.O."/>
            <person name="Kuo R.C."/>
            <person name="Labutti K."/>
            <person name="Haridas S."/>
            <person name="Kuo A."/>
            <person name="Salamov A."/>
            <person name="Ahrendt S.R."/>
            <person name="Lipzen A."/>
            <person name="Sullivan W."/>
            <person name="Andreopoulos W.B."/>
            <person name="Clum A."/>
            <person name="Lindquist E."/>
            <person name="Daum C."/>
            <person name="Ramamoorthy G.K."/>
            <person name="Gryganskyi A."/>
            <person name="Culley D."/>
            <person name="Magnuson J.K."/>
            <person name="James T.Y."/>
            <person name="O'Malley M.A."/>
            <person name="Stajich J.E."/>
            <person name="Spatafora J.W."/>
            <person name="Visel A."/>
            <person name="Grigoriev I.V."/>
        </authorList>
    </citation>
    <scope>NUCLEOTIDE SEQUENCE [LARGE SCALE GENOMIC DNA]</scope>
    <source>
        <strain evidence="8 9">12-1054</strain>
    </source>
</reference>
<comment type="similarity">
    <text evidence="2">Belongs to the glycosyl hydrolase 13 family.</text>
</comment>
<dbReference type="CDD" id="cd11318">
    <property type="entry name" value="AmyAc_bac_fung_AmyA"/>
    <property type="match status" value="1"/>
</dbReference>
<dbReference type="GO" id="GO:0005975">
    <property type="term" value="P:carbohydrate metabolic process"/>
    <property type="evidence" value="ECO:0007669"/>
    <property type="project" value="InterPro"/>
</dbReference>
<feature type="domain" description="Glycosyl hydrolase family 13 catalytic" evidence="7">
    <location>
        <begin position="22"/>
        <end position="408"/>
    </location>
</feature>
<keyword evidence="9" id="KW-1185">Reference proteome</keyword>
<evidence type="ECO:0000313" key="9">
    <source>
        <dbReference type="Proteomes" id="UP000193685"/>
    </source>
</evidence>